<feature type="domain" description="PhoD-like phosphatase" evidence="2">
    <location>
        <begin position="1113"/>
        <end position="1273"/>
    </location>
</feature>
<evidence type="ECO:0000256" key="1">
    <source>
        <dbReference type="SAM" id="MobiDB-lite"/>
    </source>
</evidence>
<feature type="compositionally biased region" description="Basic residues" evidence="1">
    <location>
        <begin position="526"/>
        <end position="539"/>
    </location>
</feature>
<accession>A0ABR4ADE2</accession>
<comment type="caution">
    <text evidence="3">The sequence shown here is derived from an EMBL/GenBank/DDBJ whole genome shotgun (WGS) entry which is preliminary data.</text>
</comment>
<feature type="region of interest" description="Disordered" evidence="1">
    <location>
        <begin position="1267"/>
        <end position="1358"/>
    </location>
</feature>
<dbReference type="CDD" id="cd07389">
    <property type="entry name" value="MPP_PhoD"/>
    <property type="match status" value="1"/>
</dbReference>
<feature type="compositionally biased region" description="Pro residues" evidence="1">
    <location>
        <begin position="78"/>
        <end position="91"/>
    </location>
</feature>
<dbReference type="InterPro" id="IPR043904">
    <property type="entry name" value="PhoD_2-like"/>
</dbReference>
<feature type="compositionally biased region" description="Basic and acidic residues" evidence="1">
    <location>
        <begin position="335"/>
        <end position="351"/>
    </location>
</feature>
<feature type="compositionally biased region" description="Basic and acidic residues" evidence="1">
    <location>
        <begin position="578"/>
        <end position="590"/>
    </location>
</feature>
<dbReference type="PANTHER" id="PTHR46689">
    <property type="entry name" value="MEMBRANE PROTEIN, PUTATIVE-RELATED"/>
    <property type="match status" value="1"/>
</dbReference>
<feature type="compositionally biased region" description="Basic and acidic residues" evidence="1">
    <location>
        <begin position="244"/>
        <end position="283"/>
    </location>
</feature>
<proteinExistence type="predicted"/>
<feature type="region of interest" description="Disordered" evidence="1">
    <location>
        <begin position="767"/>
        <end position="800"/>
    </location>
</feature>
<gene>
    <name evidence="3" type="ORF">N7G274_005805</name>
</gene>
<evidence type="ECO:0000313" key="3">
    <source>
        <dbReference type="EMBL" id="KAL2041423.1"/>
    </source>
</evidence>
<dbReference type="InterPro" id="IPR018946">
    <property type="entry name" value="PhoD-like_MPP"/>
</dbReference>
<evidence type="ECO:0000259" key="2">
    <source>
        <dbReference type="Pfam" id="PF19050"/>
    </source>
</evidence>
<name>A0ABR4ADE2_9LECA</name>
<feature type="region of interest" description="Disordered" evidence="1">
    <location>
        <begin position="515"/>
        <end position="557"/>
    </location>
</feature>
<feature type="compositionally biased region" description="Acidic residues" evidence="1">
    <location>
        <begin position="1664"/>
        <end position="1679"/>
    </location>
</feature>
<feature type="region of interest" description="Disordered" evidence="1">
    <location>
        <begin position="1"/>
        <end position="496"/>
    </location>
</feature>
<feature type="compositionally biased region" description="Basic and acidic residues" evidence="1">
    <location>
        <begin position="1587"/>
        <end position="1600"/>
    </location>
</feature>
<feature type="compositionally biased region" description="Basic and acidic residues" evidence="1">
    <location>
        <begin position="406"/>
        <end position="436"/>
    </location>
</feature>
<feature type="compositionally biased region" description="Basic and acidic residues" evidence="1">
    <location>
        <begin position="1329"/>
        <end position="1342"/>
    </location>
</feature>
<feature type="region of interest" description="Disordered" evidence="1">
    <location>
        <begin position="578"/>
        <end position="613"/>
    </location>
</feature>
<dbReference type="PANTHER" id="PTHR46689:SF1">
    <property type="entry name" value="PHOD-LIKE PHOSPHATASE DOMAIN-CONTAINING PROTEIN"/>
    <property type="match status" value="1"/>
</dbReference>
<feature type="compositionally biased region" description="Polar residues" evidence="1">
    <location>
        <begin position="1"/>
        <end position="13"/>
    </location>
</feature>
<reference evidence="3 4" key="1">
    <citation type="submission" date="2024-09" db="EMBL/GenBank/DDBJ databases">
        <title>Rethinking Asexuality: The Enigmatic Case of Functional Sexual Genes in Lepraria (Stereocaulaceae).</title>
        <authorList>
            <person name="Doellman M."/>
            <person name="Sun Y."/>
            <person name="Barcenas-Pena A."/>
            <person name="Lumbsch H.T."/>
            <person name="Grewe F."/>
        </authorList>
    </citation>
    <scope>NUCLEOTIDE SEQUENCE [LARGE SCALE GENOMIC DNA]</scope>
    <source>
        <strain evidence="3 4">Mercado 3170</strain>
    </source>
</reference>
<sequence length="1720" mass="191708">MMNTQHTPTSPSYGESLDATQRALRVDPTYPSPSSLPPPQDSEQSSLTNGTARTSSKRRRTSGSGAGRISIDNNSQPPAAPEVPKAPPVSYRPPYGSENYDRSKDRFPASFAERVRALTGNSASTKSSAIDSEPSAQPVKPVRRGSLNRPIGGVYSEIQQHKRDSYPPVHGPISPRRFSNFTSPQQYQAADPYPANRRVSTTTDHQHNDAVSKGSMISNRRASAGLAEPTRKEWAPDRSPLQKLEVKLSDISKEEKRARMQEAEQRLRDSQGPDRRRSSRREGTSGVDRAQSKRTSGSSGTAKQRNLSDLSVDPQLATHVQQPENHAEYPPPDAYIKEPSRIPRPERHRESLPTVPAAESSSPLARDSSRRSSAKAAGTQPERGVRFQGEDETQGLLDYPQTPSKVDPRDRRESSEIEALARSDEAHSIRREKFRQDPSAMGKRSSSKEIPGQQQNLYSSKAETPKNNASASMSAGVPGPVTQHTAKGQGQATKYEMPPQTTAGIQAREAVGFGNRPQAGVEGPTHRKHHLSKILHRGHDHTIETSEEPDTRPKRLDEWRRAGTARLTAADFGIESDTEKDQGAWWERGRSGSQRKQGRAVNGTVGNTQSLSGDYQNGTVPALTTFDPPLYLKCGPLLRYTGLKRDRLQMTTRSGGSSSSERETWRGSVMIVTSDADSAYEPAPTLRLFSEPMELLPLPQPHTDDDENYEGLSEFVDPVAGLPKLSRSGKTVYVKPVDDLEQGRDLSRLENDDGLFEETRTAAVPTAYGTPEYRPGRNGPAPSANPKAGRGEGRARKRGQQVKGVRLHAERGVTFWRFNLEVELVAQQARIAYSINNCPAVGFWVPARGHSMNMIFHSCNGFSMSVNPDNFSGPDPLWRDVLNSHQVRPFHVMIGGGDQIYNDAVMTQSPLFREWLEIKNPHHKHEADFTPSMREELQTFYLERYLMWFSQGLFGMANSQIPMVNMWDDHDIIDGFGSYPHHFMSTPVFCGLGAVAFKYYMLFQHQSVPDEGPADEPSWLMGATPGPYINELSRSIFLSLGKNVSLLALDCRTERMREEILSEASYELVFERCRREIIEGETKHLIVLLGVPIAYPRLVWLENLLTSSVMAPVKALGRAGLLGGFLNKFDGGVEILDDLDDHWTARHHKQERNWFIQELQELAAEKSIRVTILGGDVHLAAVGQFYSNPKLEIPKDRDHRYMANIVSSAIVNTPPPNNMADILNRRNKTHHLDHETDEDMIPMFTHDVNGNPRNNKNLLPRRNWCSIREYHPGTTPPPTPPEPEPRTPSDESPPPPTRLQRTLSLTRGDMKPGNLIRRFSKSGPPPSDDYLREMRAKGERFSDSQSPDSPQNDGYFPQHNDLLKRAATINGGVGGQRHSSAPLPRPGGFHRRPTNMSEKAANKGAAHDNEGLVNLEHGLDIVLNCEINQKDPAGHTVPYRLIIPALYYERHGDENTVLYRRKSLKSRIGSFRSKRKNTAANSQGQGNWGQQESVTPSLSDGEGEKPRPRRWSFSVSQRRQYRDQTPPLSRERLHEIGDEGTQQQRQHEHRNQQIGQAQRPAPFKMPPSQQRKFPGPTTPLGPSDQYDGGRQDSADYHTHLDTSPPGGGSGYFGRKPSKVDRVLGVGNVQRNKSTSIGNAHATGGADADRRAGLAVAEYQRGEYYSEDYDEDEYDDDEEPEHAANQGKRVSQGYSGIEAYSEKDNKGWRRLFGSKITSRIG</sequence>
<feature type="compositionally biased region" description="Polar residues" evidence="1">
    <location>
        <begin position="1478"/>
        <end position="1498"/>
    </location>
</feature>
<protein>
    <recommendedName>
        <fullName evidence="2">PhoD-like phosphatase domain-containing protein</fullName>
    </recommendedName>
</protein>
<feature type="compositionally biased region" description="Polar residues" evidence="1">
    <location>
        <begin position="177"/>
        <end position="188"/>
    </location>
</feature>
<feature type="compositionally biased region" description="Pro residues" evidence="1">
    <location>
        <begin position="30"/>
        <end position="40"/>
    </location>
</feature>
<feature type="compositionally biased region" description="Polar residues" evidence="1">
    <location>
        <begin position="119"/>
        <end position="130"/>
    </location>
</feature>
<evidence type="ECO:0000313" key="4">
    <source>
        <dbReference type="Proteomes" id="UP001590950"/>
    </source>
</evidence>
<keyword evidence="4" id="KW-1185">Reference proteome</keyword>
<feature type="region of interest" description="Disordered" evidence="1">
    <location>
        <begin position="1469"/>
        <end position="1617"/>
    </location>
</feature>
<feature type="compositionally biased region" description="Low complexity" evidence="1">
    <location>
        <begin position="41"/>
        <end position="54"/>
    </location>
</feature>
<feature type="compositionally biased region" description="Polar residues" evidence="1">
    <location>
        <begin position="604"/>
        <end position="613"/>
    </location>
</feature>
<feature type="region of interest" description="Disordered" evidence="1">
    <location>
        <begin position="1370"/>
        <end position="1407"/>
    </location>
</feature>
<feature type="compositionally biased region" description="Polar residues" evidence="1">
    <location>
        <begin position="482"/>
        <end position="492"/>
    </location>
</feature>
<feature type="domain" description="PhoD-like phosphatase" evidence="2">
    <location>
        <begin position="837"/>
        <end position="1106"/>
    </location>
</feature>
<organism evidence="3 4">
    <name type="scientific">Stereocaulon virgatum</name>
    <dbReference type="NCBI Taxonomy" id="373712"/>
    <lineage>
        <taxon>Eukaryota</taxon>
        <taxon>Fungi</taxon>
        <taxon>Dikarya</taxon>
        <taxon>Ascomycota</taxon>
        <taxon>Pezizomycotina</taxon>
        <taxon>Lecanoromycetes</taxon>
        <taxon>OSLEUM clade</taxon>
        <taxon>Lecanoromycetidae</taxon>
        <taxon>Lecanorales</taxon>
        <taxon>Lecanorineae</taxon>
        <taxon>Stereocaulaceae</taxon>
        <taxon>Stereocaulon</taxon>
    </lineage>
</organism>
<feature type="compositionally biased region" description="Polar residues" evidence="1">
    <location>
        <begin position="293"/>
        <end position="309"/>
    </location>
</feature>
<dbReference type="EMBL" id="JBEFKJ010000017">
    <property type="protein sequence ID" value="KAL2041423.1"/>
    <property type="molecule type" value="Genomic_DNA"/>
</dbReference>
<feature type="region of interest" description="Disordered" evidence="1">
    <location>
        <begin position="1630"/>
        <end position="1700"/>
    </location>
</feature>
<dbReference type="Gene3D" id="3.60.21.70">
    <property type="entry name" value="PhoD-like phosphatase"/>
    <property type="match status" value="1"/>
</dbReference>
<dbReference type="InterPro" id="IPR038607">
    <property type="entry name" value="PhoD-like_sf"/>
</dbReference>
<feature type="compositionally biased region" description="Basic and acidic residues" evidence="1">
    <location>
        <begin position="540"/>
        <end position="557"/>
    </location>
</feature>
<dbReference type="Proteomes" id="UP001590950">
    <property type="component" value="Unassembled WGS sequence"/>
</dbReference>
<feature type="compositionally biased region" description="Polar residues" evidence="1">
    <location>
        <begin position="452"/>
        <end position="473"/>
    </location>
</feature>
<dbReference type="Pfam" id="PF19050">
    <property type="entry name" value="PhoD_2"/>
    <property type="match status" value="2"/>
</dbReference>